<comment type="cofactor">
    <cofactor evidence="10">
        <name>Zn(2+)</name>
        <dbReference type="ChEBI" id="CHEBI:29105"/>
    </cofactor>
</comment>
<name>A0A401HAG5_AERPX</name>
<evidence type="ECO:0000313" key="13">
    <source>
        <dbReference type="EMBL" id="GBF09348.1"/>
    </source>
</evidence>
<dbReference type="InterPro" id="IPR002300">
    <property type="entry name" value="aa-tRNA-synth_Ia"/>
</dbReference>
<keyword evidence="8 10" id="KW-0030">Aminoacyl-tRNA synthetase</keyword>
<dbReference type="SUPFAM" id="SSF47323">
    <property type="entry name" value="Anticodon-binding domain of a subclass of class I aminoacyl-tRNA synthetases"/>
    <property type="match status" value="2"/>
</dbReference>
<dbReference type="EMBL" id="BDMD01000054">
    <property type="protein sequence ID" value="GBF09348.1"/>
    <property type="molecule type" value="Genomic_DNA"/>
</dbReference>
<dbReference type="Gene3D" id="3.40.50.620">
    <property type="entry name" value="HUPs"/>
    <property type="match status" value="2"/>
</dbReference>
<comment type="caution">
    <text evidence="10">Lacks conserved residue(s) required for the propagation of feature annotation.</text>
</comment>
<dbReference type="Gene3D" id="1.10.730.10">
    <property type="entry name" value="Isoleucyl-tRNA Synthetase, Domain 1"/>
    <property type="match status" value="1"/>
</dbReference>
<evidence type="ECO:0000256" key="1">
    <source>
        <dbReference type="ARBA" id="ARBA00022490"/>
    </source>
</evidence>
<reference evidence="13 14" key="1">
    <citation type="submission" date="2017-02" db="EMBL/GenBank/DDBJ databases">
        <title>isolation and characterization of a novel temperate virus Aeropyrum globular virus 1 infecting hyperthermophilic archaeon Aeropyrum.</title>
        <authorList>
            <person name="Yumiya M."/>
            <person name="Yoshida T."/>
            <person name="Sako Y."/>
        </authorList>
    </citation>
    <scope>NUCLEOTIDE SEQUENCE [LARGE SCALE GENOMIC DNA]</scope>
    <source>
        <strain evidence="13 14">YK1-12-2013</strain>
    </source>
</reference>
<dbReference type="InterPro" id="IPR013155">
    <property type="entry name" value="M/V/L/I-tRNA-synth_anticd-bd"/>
</dbReference>
<organism evidence="13 14">
    <name type="scientific">Aeropyrum pernix</name>
    <dbReference type="NCBI Taxonomy" id="56636"/>
    <lineage>
        <taxon>Archaea</taxon>
        <taxon>Thermoproteota</taxon>
        <taxon>Thermoprotei</taxon>
        <taxon>Desulfurococcales</taxon>
        <taxon>Desulfurococcaceae</taxon>
        <taxon>Aeropyrum</taxon>
    </lineage>
</organism>
<keyword evidence="3 10" id="KW-0479">Metal-binding</keyword>
<evidence type="ECO:0000259" key="11">
    <source>
        <dbReference type="Pfam" id="PF00133"/>
    </source>
</evidence>
<evidence type="ECO:0000256" key="9">
    <source>
        <dbReference type="ARBA" id="ARBA00048359"/>
    </source>
</evidence>
<dbReference type="InterPro" id="IPR009080">
    <property type="entry name" value="tRNAsynth_Ia_anticodon-bd"/>
</dbReference>
<feature type="short sequence motif" description="'KMSKS' region" evidence="10">
    <location>
        <begin position="603"/>
        <end position="607"/>
    </location>
</feature>
<dbReference type="PRINTS" id="PR00984">
    <property type="entry name" value="TRNASYNTHILE"/>
</dbReference>
<evidence type="ECO:0000256" key="8">
    <source>
        <dbReference type="ARBA" id="ARBA00023146"/>
    </source>
</evidence>
<dbReference type="PANTHER" id="PTHR42780">
    <property type="entry name" value="SOLEUCYL-TRNA SYNTHETASE"/>
    <property type="match status" value="1"/>
</dbReference>
<dbReference type="EC" id="6.1.1.5" evidence="10"/>
<keyword evidence="6 10" id="KW-0067">ATP-binding</keyword>
<evidence type="ECO:0000256" key="4">
    <source>
        <dbReference type="ARBA" id="ARBA00022741"/>
    </source>
</evidence>
<dbReference type="Proteomes" id="UP000291213">
    <property type="component" value="Unassembled WGS sequence"/>
</dbReference>
<evidence type="ECO:0000313" key="14">
    <source>
        <dbReference type="Proteomes" id="UP000291213"/>
    </source>
</evidence>
<comment type="caution">
    <text evidence="13">The sequence shown here is derived from an EMBL/GenBank/DDBJ whole genome shotgun (WGS) entry which is preliminary data.</text>
</comment>
<dbReference type="HAMAP" id="MF_02003">
    <property type="entry name" value="Ile_tRNA_synth_type2"/>
    <property type="match status" value="1"/>
</dbReference>
<evidence type="ECO:0000259" key="12">
    <source>
        <dbReference type="Pfam" id="PF08264"/>
    </source>
</evidence>
<evidence type="ECO:0000256" key="2">
    <source>
        <dbReference type="ARBA" id="ARBA00022598"/>
    </source>
</evidence>
<dbReference type="Pfam" id="PF19302">
    <property type="entry name" value="DUF5915"/>
    <property type="match status" value="1"/>
</dbReference>
<dbReference type="AlphaFoldDB" id="A0A401HAG5"/>
<keyword evidence="5 10" id="KW-0862">Zinc</keyword>
<accession>A0A401HAG5</accession>
<dbReference type="GO" id="GO:0005524">
    <property type="term" value="F:ATP binding"/>
    <property type="evidence" value="ECO:0007669"/>
    <property type="project" value="UniProtKB-UniRule"/>
</dbReference>
<dbReference type="InterPro" id="IPR009008">
    <property type="entry name" value="Val/Leu/Ile-tRNA-synth_edit"/>
</dbReference>
<feature type="domain" description="Methionyl/Valyl/Leucyl/Isoleucyl-tRNA synthetase anticodon-binding" evidence="12">
    <location>
        <begin position="690"/>
        <end position="842"/>
    </location>
</feature>
<dbReference type="PANTHER" id="PTHR42780:SF1">
    <property type="entry name" value="ISOLEUCINE--TRNA LIGASE, CYTOPLASMIC"/>
    <property type="match status" value="1"/>
</dbReference>
<dbReference type="InterPro" id="IPR023586">
    <property type="entry name" value="Ile-tRNA-ligase_type2"/>
</dbReference>
<sequence>MGSVPRVLEGERYDQFALESFVKSYWEENSIYRKVKEKSSRSPRKFYFLDGPPYASAKSIHIGTAWNKVVKDVVLRFYRMTGYNVWDKPGYDTHGLPIEVKIEQSLGVRVKREIEEKVGVENFIAACKRFVDDNMEAMTRQFKEIGVFMDWENPYVTYRDEYIESGWWLVKKAWEKGLLYKGYRVLHWCPRCETTLADYEVSEYRELEDPSIYVKFPVEGREGEYLLVWTTTPWTLPANAFVMAHPDMEYVKVRVGRDTLILAKARLDHVMREAGVSEYEVLEVLKGSQLEGLRYRHPLEDMVDAQRELSKWHKVVMAPEAVTPHEGSGLVHSAPGHGTIDYEIAQRIGAPVVSLVDERGFMTEAAGKYSGLYFRGEANKAIVEDLRARGALFHAATIVHRYPVCWRCKTPLLLRATTQWFVAVTRLKDQLMREAEKVEWQPGWAKTRFTNMLRELRDWVISRQRYWGIPLPVWRCSSCGYEHVVGSVEELESMGGRRPENLHRPWVDRVELKCPRCGGSMKRVPDVLDVWFDSGIAFYASLGYPRDRETWERLKPVDFIVEGHDQIRGWFFSLLRSGVIGFGETPYRRVLVHGFALDEQGREMHKSLGNYVDFEELIAKVPRDVVRFWVLQNTVWEDLRFSWKGLDLMRRDFNVIWNVYAFASTYMGLDRFDPRRTSLSSVEDSLEVEDRWILSRLASLKRRYLTAMEDLRIHDAARALRSFIIDDVSHWYLRIIRRRVWEEVDTPSKRAAYATLYKVLWEWLLMAAPFIPYTAEYLYIKVFREAEERPEESIHMLDMPEPEDHLIDSTLEEGMEKARMVLEAILSARNEAGLKLRRPVRRVIIAASNPGVEESLRRLEGLIRLMANAKEIEFAPASALEATRIYRVEPDYGRLGPKYKRDMPKVLRLIEEKGGEIGRVLAEKGVYEGEYGGLRIKLTLEDVSLKAEYPEWLKVRDTPLGLVAVDTRLTREEVLEGLARDIVRRIQAMRKEAGYSVEDYVEVWIQGGGDVVEAVNALKEYIKRETRALKLEVGEPPSGVEVLREWELDGEKVVIALKRAAASG</sequence>
<comment type="function">
    <text evidence="10">Catalyzes the attachment of isoleucine to tRNA(Ile). As IleRS can inadvertently accommodate and process structurally similar amino acids such as valine, to avoid such errors it has two additional distinct tRNA(Ile)-dependent editing activities. One activity is designated as 'pretransfer' editing and involves the hydrolysis of activated Val-AMP. The other activity is designated 'posttransfer' editing and involves deacylation of mischarged Val-tRNA(Ile).</text>
</comment>
<dbReference type="SUPFAM" id="SSF50677">
    <property type="entry name" value="ValRS/IleRS/LeuRS editing domain"/>
    <property type="match status" value="1"/>
</dbReference>
<dbReference type="GO" id="GO:0004822">
    <property type="term" value="F:isoleucine-tRNA ligase activity"/>
    <property type="evidence" value="ECO:0007669"/>
    <property type="project" value="UniProtKB-UniRule"/>
</dbReference>
<evidence type="ECO:0000256" key="7">
    <source>
        <dbReference type="ARBA" id="ARBA00022917"/>
    </source>
</evidence>
<comment type="subunit">
    <text evidence="10">Monomer.</text>
</comment>
<dbReference type="GO" id="GO:0000049">
    <property type="term" value="F:tRNA binding"/>
    <property type="evidence" value="ECO:0007669"/>
    <property type="project" value="InterPro"/>
</dbReference>
<dbReference type="Gene3D" id="3.90.740.10">
    <property type="entry name" value="Valyl/Leucyl/Isoleucyl-tRNA synthetase, editing domain"/>
    <property type="match status" value="1"/>
</dbReference>
<feature type="binding site" evidence="10">
    <location>
        <position position="606"/>
    </location>
    <ligand>
        <name>ATP</name>
        <dbReference type="ChEBI" id="CHEBI:30616"/>
    </ligand>
</feature>
<dbReference type="CDD" id="cd07961">
    <property type="entry name" value="Anticodon_Ia_Ile_ABEc"/>
    <property type="match status" value="1"/>
</dbReference>
<comment type="domain">
    <text evidence="10">IleRS has two distinct active sites: one for aminoacylation and one for editing. The misactivated valine is translocated from the active site to the editing site, which sterically excludes the correctly activated isoleucine. The single editing site contains two valyl binding pockets, one specific for each substrate (Val-AMP or Val-tRNA(Ile)).</text>
</comment>
<evidence type="ECO:0000256" key="5">
    <source>
        <dbReference type="ARBA" id="ARBA00022833"/>
    </source>
</evidence>
<evidence type="ECO:0000256" key="10">
    <source>
        <dbReference type="HAMAP-Rule" id="MF_02003"/>
    </source>
</evidence>
<gene>
    <name evidence="10" type="primary">ileS</name>
    <name evidence="13" type="ORF">apy_10730</name>
</gene>
<dbReference type="InterPro" id="IPR014729">
    <property type="entry name" value="Rossmann-like_a/b/a_fold"/>
</dbReference>
<keyword evidence="2 10" id="KW-0436">Ligase</keyword>
<comment type="subcellular location">
    <subcellularLocation>
        <location evidence="10">Cytoplasm</location>
    </subcellularLocation>
</comment>
<dbReference type="CDD" id="cd00818">
    <property type="entry name" value="IleRS_core"/>
    <property type="match status" value="1"/>
</dbReference>
<comment type="similarity">
    <text evidence="10">Belongs to the class-I aminoacyl-tRNA synthetase family. IleS type 2 subfamily.</text>
</comment>
<dbReference type="GO" id="GO:0002161">
    <property type="term" value="F:aminoacyl-tRNA deacylase activity"/>
    <property type="evidence" value="ECO:0007669"/>
    <property type="project" value="InterPro"/>
</dbReference>
<dbReference type="SUPFAM" id="SSF52374">
    <property type="entry name" value="Nucleotidylyl transferase"/>
    <property type="match status" value="1"/>
</dbReference>
<comment type="catalytic activity">
    <reaction evidence="9 10">
        <text>tRNA(Ile) + L-isoleucine + ATP = L-isoleucyl-tRNA(Ile) + AMP + diphosphate</text>
        <dbReference type="Rhea" id="RHEA:11060"/>
        <dbReference type="Rhea" id="RHEA-COMP:9666"/>
        <dbReference type="Rhea" id="RHEA-COMP:9695"/>
        <dbReference type="ChEBI" id="CHEBI:30616"/>
        <dbReference type="ChEBI" id="CHEBI:33019"/>
        <dbReference type="ChEBI" id="CHEBI:58045"/>
        <dbReference type="ChEBI" id="CHEBI:78442"/>
        <dbReference type="ChEBI" id="CHEBI:78528"/>
        <dbReference type="ChEBI" id="CHEBI:456215"/>
        <dbReference type="EC" id="6.1.1.5"/>
    </reaction>
</comment>
<dbReference type="GO" id="GO:0008270">
    <property type="term" value="F:zinc ion binding"/>
    <property type="evidence" value="ECO:0007669"/>
    <property type="project" value="UniProtKB-UniRule"/>
</dbReference>
<keyword evidence="7 10" id="KW-0648">Protein biosynthesis</keyword>
<protein>
    <recommendedName>
        <fullName evidence="10">Isoleucine--tRNA ligase</fullName>
        <ecNumber evidence="10">6.1.1.5</ecNumber>
    </recommendedName>
    <alternativeName>
        <fullName evidence="10">Isoleucyl-tRNA synthetase</fullName>
        <shortName evidence="10">IleRS</shortName>
    </alternativeName>
</protein>
<evidence type="ECO:0000256" key="6">
    <source>
        <dbReference type="ARBA" id="ARBA00022840"/>
    </source>
</evidence>
<dbReference type="Pfam" id="PF00133">
    <property type="entry name" value="tRNA-synt_1"/>
    <property type="match status" value="1"/>
</dbReference>
<keyword evidence="4 10" id="KW-0547">Nucleotide-binding</keyword>
<dbReference type="OrthoDB" id="30823at2157"/>
<evidence type="ECO:0000256" key="3">
    <source>
        <dbReference type="ARBA" id="ARBA00022723"/>
    </source>
</evidence>
<keyword evidence="1 10" id="KW-0963">Cytoplasm</keyword>
<proteinExistence type="inferred from homology"/>
<dbReference type="RefSeq" id="WP_207387672.1">
    <property type="nucleotide sequence ID" value="NZ_BDMD01000054.1"/>
</dbReference>
<dbReference type="FunFam" id="3.40.50.620:FF:000286">
    <property type="entry name" value="Isoleucine--tRNA ligase"/>
    <property type="match status" value="1"/>
</dbReference>
<feature type="domain" description="Aminoacyl-tRNA synthetase class Ia" evidence="11">
    <location>
        <begin position="24"/>
        <end position="642"/>
    </location>
</feature>
<dbReference type="InterPro" id="IPR033709">
    <property type="entry name" value="Anticodon_Ile_ABEc"/>
</dbReference>
<dbReference type="Pfam" id="PF08264">
    <property type="entry name" value="Anticodon_1"/>
    <property type="match status" value="1"/>
</dbReference>
<dbReference type="NCBIfam" id="TIGR00392">
    <property type="entry name" value="ileS"/>
    <property type="match status" value="1"/>
</dbReference>
<dbReference type="InterPro" id="IPR002301">
    <property type="entry name" value="Ile-tRNA-ligase"/>
</dbReference>
<dbReference type="GO" id="GO:0006428">
    <property type="term" value="P:isoleucyl-tRNA aminoacylation"/>
    <property type="evidence" value="ECO:0007669"/>
    <property type="project" value="UniProtKB-UniRule"/>
</dbReference>
<dbReference type="GO" id="GO:0005737">
    <property type="term" value="C:cytoplasm"/>
    <property type="evidence" value="ECO:0007669"/>
    <property type="project" value="UniProtKB-SubCell"/>
</dbReference>